<dbReference type="AlphaFoldDB" id="A0A218WLR9"/>
<dbReference type="Proteomes" id="UP000197138">
    <property type="component" value="Unassembled WGS sequence"/>
</dbReference>
<dbReference type="EMBL" id="MTKT01003950">
    <property type="protein sequence ID" value="OWM73745.1"/>
    <property type="molecule type" value="Genomic_DNA"/>
</dbReference>
<dbReference type="GO" id="GO:0043565">
    <property type="term" value="F:sequence-specific DNA binding"/>
    <property type="evidence" value="ECO:0007669"/>
    <property type="project" value="TreeGrafter"/>
</dbReference>
<keyword evidence="4" id="KW-0238">DNA-binding</keyword>
<dbReference type="Gene3D" id="4.10.280.10">
    <property type="entry name" value="Helix-loop-helix DNA-binding domain"/>
    <property type="match status" value="1"/>
</dbReference>
<feature type="domain" description="BHLH" evidence="8">
    <location>
        <begin position="141"/>
        <end position="190"/>
    </location>
</feature>
<dbReference type="SMART" id="SM00353">
    <property type="entry name" value="HLH"/>
    <property type="match status" value="1"/>
</dbReference>
<dbReference type="OrthoDB" id="1886792at2759"/>
<dbReference type="InterPro" id="IPR036638">
    <property type="entry name" value="HLH_DNA-bd_sf"/>
</dbReference>
<dbReference type="PROSITE" id="PS50888">
    <property type="entry name" value="BHLH"/>
    <property type="match status" value="1"/>
</dbReference>
<evidence type="ECO:0000256" key="1">
    <source>
        <dbReference type="ARBA" id="ARBA00004123"/>
    </source>
</evidence>
<evidence type="ECO:0000256" key="5">
    <source>
        <dbReference type="ARBA" id="ARBA00023163"/>
    </source>
</evidence>
<dbReference type="InterPro" id="IPR011598">
    <property type="entry name" value="bHLH_dom"/>
</dbReference>
<feature type="region of interest" description="Disordered" evidence="7">
    <location>
        <begin position="88"/>
        <end position="154"/>
    </location>
</feature>
<keyword evidence="11" id="KW-1185">Reference proteome</keyword>
<comment type="subcellular location">
    <subcellularLocation>
        <location evidence="1">Nucleus</location>
    </subcellularLocation>
</comment>
<feature type="compositionally biased region" description="Low complexity" evidence="7">
    <location>
        <begin position="114"/>
        <end position="134"/>
    </location>
</feature>
<dbReference type="RefSeq" id="XP_031388208.1">
    <property type="nucleotide sequence ID" value="XM_031532348.1"/>
</dbReference>
<dbReference type="Pfam" id="PF00010">
    <property type="entry name" value="HLH"/>
    <property type="match status" value="1"/>
</dbReference>
<keyword evidence="5" id="KW-0804">Transcription</keyword>
<evidence type="ECO:0000256" key="6">
    <source>
        <dbReference type="ARBA" id="ARBA00023242"/>
    </source>
</evidence>
<evidence type="ECO:0000259" key="8">
    <source>
        <dbReference type="PROSITE" id="PS50888"/>
    </source>
</evidence>
<keyword evidence="6" id="KW-0539">Nucleus</keyword>
<reference evidence="11" key="3">
    <citation type="journal article" date="2020" name="Plant Biotechnol. J.">
        <title>The pomegranate (Punica granatum L.) draft genome dissects genetic divergence between soft- and hard-seeded cultivars.</title>
        <authorList>
            <person name="Luo X."/>
            <person name="Li H."/>
            <person name="Wu Z."/>
            <person name="Yao W."/>
            <person name="Zhao P."/>
            <person name="Cao D."/>
            <person name="Yu H."/>
            <person name="Li K."/>
            <person name="Poudel K."/>
            <person name="Zhao D."/>
            <person name="Zhang F."/>
            <person name="Xia X."/>
            <person name="Chen L."/>
            <person name="Wang Q."/>
            <person name="Jing D."/>
            <person name="Cao S."/>
        </authorList>
    </citation>
    <scope>NUCLEOTIDE SEQUENCE [LARGE SCALE GENOMIC DNA]</scope>
</reference>
<dbReference type="FunFam" id="4.10.280.10:FF:000096">
    <property type="entry name" value="Basic helix-loop-helix (BHLH) DNA-binding superfamily protein"/>
    <property type="match status" value="1"/>
</dbReference>
<reference evidence="9" key="2">
    <citation type="submission" date="2017-06" db="EMBL/GenBank/DDBJ databases">
        <title>The pomegranate genome and the genomics of punicalagin biosynthesis.</title>
        <authorList>
            <person name="Xu C."/>
        </authorList>
    </citation>
    <scope>NUCLEOTIDE SEQUENCE [LARGE SCALE GENOMIC DNA]</scope>
    <source>
        <tissue evidence="9">Fresh leaf</tissue>
    </source>
</reference>
<dbReference type="Proteomes" id="UP000515151">
    <property type="component" value="Chromosome 3"/>
</dbReference>
<accession>A0A218WLR9</accession>
<gene>
    <name evidence="12" type="primary">LOC116201206</name>
    <name evidence="9" type="ORF">CDL15_Pgr026849</name>
</gene>
<dbReference type="GeneID" id="116201206"/>
<evidence type="ECO:0000313" key="10">
    <source>
        <dbReference type="Proteomes" id="UP000197138"/>
    </source>
</evidence>
<organism evidence="9 10">
    <name type="scientific">Punica granatum</name>
    <name type="common">Pomegranate</name>
    <dbReference type="NCBI Taxonomy" id="22663"/>
    <lineage>
        <taxon>Eukaryota</taxon>
        <taxon>Viridiplantae</taxon>
        <taxon>Streptophyta</taxon>
        <taxon>Embryophyta</taxon>
        <taxon>Tracheophyta</taxon>
        <taxon>Spermatophyta</taxon>
        <taxon>Magnoliopsida</taxon>
        <taxon>eudicotyledons</taxon>
        <taxon>Gunneridae</taxon>
        <taxon>Pentapetalae</taxon>
        <taxon>rosids</taxon>
        <taxon>malvids</taxon>
        <taxon>Myrtales</taxon>
        <taxon>Lythraceae</taxon>
        <taxon>Punica</taxon>
    </lineage>
</organism>
<evidence type="ECO:0000256" key="3">
    <source>
        <dbReference type="ARBA" id="ARBA00023015"/>
    </source>
</evidence>
<protein>
    <submittedName>
        <fullName evidence="12">Transcription factor FER-LIKE IRON DEFICIENCY-INDUCED TRANSCRIPTION FACTOR</fullName>
    </submittedName>
</protein>
<dbReference type="GO" id="GO:0003700">
    <property type="term" value="F:DNA-binding transcription factor activity"/>
    <property type="evidence" value="ECO:0007669"/>
    <property type="project" value="TreeGrafter"/>
</dbReference>
<dbReference type="GO" id="GO:0046983">
    <property type="term" value="F:protein dimerization activity"/>
    <property type="evidence" value="ECO:0007669"/>
    <property type="project" value="InterPro"/>
</dbReference>
<reference evidence="10" key="1">
    <citation type="journal article" date="2017" name="Plant J.">
        <title>The pomegranate (Punica granatum L.) genome and the genomics of punicalagin biosynthesis.</title>
        <authorList>
            <person name="Qin G."/>
            <person name="Xu C."/>
            <person name="Ming R."/>
            <person name="Tang H."/>
            <person name="Guyot R."/>
            <person name="Kramer E.M."/>
            <person name="Hu Y."/>
            <person name="Yi X."/>
            <person name="Qi Y."/>
            <person name="Xu X."/>
            <person name="Gao Z."/>
            <person name="Pan H."/>
            <person name="Jian J."/>
            <person name="Tian Y."/>
            <person name="Yue Z."/>
            <person name="Xu Y."/>
        </authorList>
    </citation>
    <scope>NUCLEOTIDE SEQUENCE [LARGE SCALE GENOMIC DNA]</scope>
    <source>
        <strain evidence="10">cv. Dabenzi</strain>
    </source>
</reference>
<dbReference type="SUPFAM" id="SSF47459">
    <property type="entry name" value="HLH, helix-loop-helix DNA-binding domain"/>
    <property type="match status" value="1"/>
</dbReference>
<reference evidence="12" key="4">
    <citation type="submission" date="2025-04" db="UniProtKB">
        <authorList>
            <consortium name="RefSeq"/>
        </authorList>
    </citation>
    <scope>IDENTIFICATION</scope>
    <source>
        <tissue evidence="12">Leaf</tissue>
    </source>
</reference>
<evidence type="ECO:0000313" key="12">
    <source>
        <dbReference type="RefSeq" id="XP_031388208.1"/>
    </source>
</evidence>
<comment type="subunit">
    <text evidence="2">Homodimer.</text>
</comment>
<dbReference type="PANTHER" id="PTHR31945:SF17">
    <property type="entry name" value="TRANSCRIPTION FACTOR FER-LIKE IRON DEFICIENCY-INDUCED TRANSCRIPTION FACTOR"/>
    <property type="match status" value="1"/>
</dbReference>
<dbReference type="GO" id="GO:0005634">
    <property type="term" value="C:nucleus"/>
    <property type="evidence" value="ECO:0007669"/>
    <property type="project" value="UniProtKB-SubCell"/>
</dbReference>
<feature type="compositionally biased region" description="Basic and acidic residues" evidence="7">
    <location>
        <begin position="139"/>
        <end position="150"/>
    </location>
</feature>
<dbReference type="PANTHER" id="PTHR31945">
    <property type="entry name" value="TRANSCRIPTION FACTOR SCREAM2-RELATED"/>
    <property type="match status" value="1"/>
</dbReference>
<dbReference type="InterPro" id="IPR051358">
    <property type="entry name" value="TF_AMS/ICE1/BHLH6-like"/>
</dbReference>
<name>A0A218WLR9_PUNGR</name>
<feature type="compositionally biased region" description="Acidic residues" evidence="7">
    <location>
        <begin position="101"/>
        <end position="113"/>
    </location>
</feature>
<keyword evidence="3" id="KW-0805">Transcription regulation</keyword>
<evidence type="ECO:0000313" key="9">
    <source>
        <dbReference type="EMBL" id="OWM73745.1"/>
    </source>
</evidence>
<evidence type="ECO:0000256" key="2">
    <source>
        <dbReference type="ARBA" id="ARBA00011738"/>
    </source>
</evidence>
<evidence type="ECO:0000313" key="11">
    <source>
        <dbReference type="Proteomes" id="UP000515151"/>
    </source>
</evidence>
<sequence length="334" mass="37263">MDRFDDTSGHLLMHWNDFVLPDYIEHGADFDPFAALVPEETLPMHGTVSGPGYIDGVRVDSQFGPVPEDMFGVNDPRFENTNFVLNGLPGGFEEDMKNGEEDGVDDDDEEEDYSSATTTTANTTSATTTSSPRTPTKKTKPDRSRTLVSERRRRGRMKEKLYALRALVPNITKMDKASIVGDAVLYVQDLQMQAKKLKAEIAGLEASLARPQKLHQGQPEMRSKNIHQAPRSTIPTPRKILQMDMFQVEERGFYVRLVCNKGVGVAVALYKALEALTSFNVQSSNLASSSFSDRFILTLTLNIKEGEPDMNLQNLRLWITGSLLNRGFELIQTA</sequence>
<proteinExistence type="predicted"/>
<evidence type="ECO:0000256" key="4">
    <source>
        <dbReference type="ARBA" id="ARBA00023125"/>
    </source>
</evidence>
<evidence type="ECO:0000256" key="7">
    <source>
        <dbReference type="SAM" id="MobiDB-lite"/>
    </source>
</evidence>